<dbReference type="EMBL" id="BDQG01000001">
    <property type="protein sequence ID" value="GAW68392.1"/>
    <property type="molecule type" value="Genomic_DNA"/>
</dbReference>
<reference evidence="2" key="1">
    <citation type="submission" date="2017-05" db="EMBL/GenBank/DDBJ databases">
        <title>Draft genome sequence of Geobacter pelophilus, a iron(III)-reducing bacteria.</title>
        <authorList>
            <person name="Aoyagi T."/>
            <person name="Koike H."/>
            <person name="Morita T."/>
            <person name="Sato Y."/>
            <person name="Habe H."/>
            <person name="Hori T."/>
        </authorList>
    </citation>
    <scope>NUCLEOTIDE SEQUENCE [LARGE SCALE GENOMIC DNA]</scope>
    <source>
        <strain evidence="2">Drf2</strain>
    </source>
</reference>
<organism evidence="1 2">
    <name type="scientific">Geoanaerobacter pelophilus</name>
    <dbReference type="NCBI Taxonomy" id="60036"/>
    <lineage>
        <taxon>Bacteria</taxon>
        <taxon>Pseudomonadati</taxon>
        <taxon>Thermodesulfobacteriota</taxon>
        <taxon>Desulfuromonadia</taxon>
        <taxon>Geobacterales</taxon>
        <taxon>Geobacteraceae</taxon>
        <taxon>Geoanaerobacter</taxon>
    </lineage>
</organism>
<proteinExistence type="predicted"/>
<evidence type="ECO:0000313" key="2">
    <source>
        <dbReference type="Proteomes" id="UP000194153"/>
    </source>
</evidence>
<evidence type="ECO:0000313" key="1">
    <source>
        <dbReference type="EMBL" id="GAW68392.1"/>
    </source>
</evidence>
<protein>
    <submittedName>
        <fullName evidence="1">Uncharacterized protein</fullName>
    </submittedName>
</protein>
<name>A0ABQ0MMX1_9BACT</name>
<keyword evidence="2" id="KW-1185">Reference proteome</keyword>
<comment type="caution">
    <text evidence="1">The sequence shown here is derived from an EMBL/GenBank/DDBJ whole genome shotgun (WGS) entry which is preliminary data.</text>
</comment>
<accession>A0ABQ0MMX1</accession>
<dbReference type="Proteomes" id="UP000194153">
    <property type="component" value="Unassembled WGS sequence"/>
</dbReference>
<gene>
    <name evidence="1" type="ORF">GPEL0_01f4724</name>
</gene>
<sequence>MWPFAEDLAKIPMLRYPGRAETSYFFMMRRFRSKKRHSLSGCVISGAEMSFHFEKCHFPSRKRNILFKSEQETSLRHQICHFRERK</sequence>